<dbReference type="Pfam" id="PF00400">
    <property type="entry name" value="WD40"/>
    <property type="match status" value="1"/>
</dbReference>
<evidence type="ECO:0000313" key="2">
    <source>
        <dbReference type="EMBL" id="RKI02886.1"/>
    </source>
</evidence>
<sequence length="643" mass="71399">MNSLRKSSAFAVEPTEQFMFAATIGGHLLSVSVDDFAIHTDLVAHAASIESIAVHPTLPYLATLGIDYTVSIWDRSDPRKLRKLQDIHLRDIRSEGYEFVATLPLSCPLAFHPTERKLITHNADGALTEIAFDDTRHDPLWAAGYFQDPDGIAYDIDYVRYLPDSGNIFASTFGGHVAVVDPKKPKEPVLRYRYDRRTIHCAEHLGGSMYLLASDTRRVIRFDASGKQEPFVGPPVVRDHLEQISINRASGRVLASGFDRTLVEIDPETCASKGVVLQTPFKLRWLHHLERDPDLVLVQCRNGAFYKASLSGKRPTAVIKETPNALWTGVRVGTHDLAFAGEGPEMLHVHVDGANPGTMETKVSTRWETVAASRGSYAKRMVFHPPTQALVQGRSDGHIISIRNGITRPVTKLAAPLRDIAVSQEGFDLFAISEDSRAFRIDLESGQVKAEVQTGEEPIWALAHNPTRKVLAVCERQGLLRLLDATTLNPLLAVEGTWAPKRMLWRDADRLLVGRGAELYELNVATGAMAQVIPHLGNTIEDFAWDDSGRFLALCTYARRIHLFDFKTFQELSVTGFDLDYPKGLLWMPANRAEGAHPNEFVVFGRTGVLRRYWAHDGRLHSMGQVDAPLSAAIHDDAGVYVP</sequence>
<dbReference type="PROSITE" id="PS50294">
    <property type="entry name" value="WD_REPEATS_REGION"/>
    <property type="match status" value="1"/>
</dbReference>
<dbReference type="PROSITE" id="PS50082">
    <property type="entry name" value="WD_REPEATS_2"/>
    <property type="match status" value="1"/>
</dbReference>
<organism evidence="2 3">
    <name type="scientific">Corallococcus praedator</name>
    <dbReference type="NCBI Taxonomy" id="2316724"/>
    <lineage>
        <taxon>Bacteria</taxon>
        <taxon>Pseudomonadati</taxon>
        <taxon>Myxococcota</taxon>
        <taxon>Myxococcia</taxon>
        <taxon>Myxococcales</taxon>
        <taxon>Cystobacterineae</taxon>
        <taxon>Myxococcaceae</taxon>
        <taxon>Corallococcus</taxon>
    </lineage>
</organism>
<dbReference type="InterPro" id="IPR001680">
    <property type="entry name" value="WD40_rpt"/>
</dbReference>
<gene>
    <name evidence="2" type="ORF">D7Y13_23515</name>
</gene>
<name>A0ABX9QEK4_9BACT</name>
<accession>A0ABX9QEK4</accession>
<dbReference type="RefSeq" id="WP_120585080.1">
    <property type="nucleotide sequence ID" value="NZ_RAWI01000194.1"/>
</dbReference>
<feature type="repeat" description="WD" evidence="1">
    <location>
        <begin position="42"/>
        <end position="83"/>
    </location>
</feature>
<dbReference type="PANTHER" id="PTHR19932">
    <property type="entry name" value="WD REPEAT AND HMG-BOX DNA BINDING PROTEIN"/>
    <property type="match status" value="1"/>
</dbReference>
<reference evidence="2 3" key="1">
    <citation type="submission" date="2018-09" db="EMBL/GenBank/DDBJ databases">
        <authorList>
            <person name="Livingstone P.G."/>
            <person name="Whitworth D.E."/>
        </authorList>
    </citation>
    <scope>NUCLEOTIDE SEQUENCE [LARGE SCALE GENOMIC DNA]</scope>
    <source>
        <strain evidence="2 3">CA031B</strain>
    </source>
</reference>
<evidence type="ECO:0000313" key="3">
    <source>
        <dbReference type="Proteomes" id="UP000278907"/>
    </source>
</evidence>
<keyword evidence="1" id="KW-0853">WD repeat</keyword>
<evidence type="ECO:0008006" key="4">
    <source>
        <dbReference type="Google" id="ProtNLM"/>
    </source>
</evidence>
<dbReference type="PANTHER" id="PTHR19932:SF10">
    <property type="entry name" value="WD REPEAT AND HMG-BOX DNA-BINDING PROTEIN 1"/>
    <property type="match status" value="1"/>
</dbReference>
<proteinExistence type="predicted"/>
<protein>
    <recommendedName>
        <fullName evidence="4">WD40 repeat domain-containing protein</fullName>
    </recommendedName>
</protein>
<dbReference type="InterPro" id="IPR011047">
    <property type="entry name" value="Quinoprotein_ADH-like_sf"/>
</dbReference>
<dbReference type="Proteomes" id="UP000278907">
    <property type="component" value="Unassembled WGS sequence"/>
</dbReference>
<dbReference type="SUPFAM" id="SSF50978">
    <property type="entry name" value="WD40 repeat-like"/>
    <property type="match status" value="1"/>
</dbReference>
<dbReference type="SMART" id="SM00320">
    <property type="entry name" value="WD40"/>
    <property type="match status" value="3"/>
</dbReference>
<dbReference type="SUPFAM" id="SSF50998">
    <property type="entry name" value="Quinoprotein alcohol dehydrogenase-like"/>
    <property type="match status" value="1"/>
</dbReference>
<dbReference type="InterPro" id="IPR036322">
    <property type="entry name" value="WD40_repeat_dom_sf"/>
</dbReference>
<dbReference type="InterPro" id="IPR015943">
    <property type="entry name" value="WD40/YVTN_repeat-like_dom_sf"/>
</dbReference>
<evidence type="ECO:0000256" key="1">
    <source>
        <dbReference type="PROSITE-ProRule" id="PRU00221"/>
    </source>
</evidence>
<dbReference type="EMBL" id="RAWI01000194">
    <property type="protein sequence ID" value="RKI02886.1"/>
    <property type="molecule type" value="Genomic_DNA"/>
</dbReference>
<keyword evidence="3" id="KW-1185">Reference proteome</keyword>
<dbReference type="Gene3D" id="2.130.10.10">
    <property type="entry name" value="YVTN repeat-like/Quinoprotein amine dehydrogenase"/>
    <property type="match status" value="2"/>
</dbReference>
<comment type="caution">
    <text evidence="2">The sequence shown here is derived from an EMBL/GenBank/DDBJ whole genome shotgun (WGS) entry which is preliminary data.</text>
</comment>